<name>A0AAU4K0T5_9NOCA</name>
<dbReference type="Proteomes" id="UP001432128">
    <property type="component" value="Chromosome"/>
</dbReference>
<dbReference type="AlphaFoldDB" id="A0AAU4K0T5"/>
<dbReference type="CDD" id="cd05399">
    <property type="entry name" value="NT_Rel-Spo_like"/>
    <property type="match status" value="1"/>
</dbReference>
<accession>A0AAU4K0T5</accession>
<reference evidence="3 4" key="1">
    <citation type="submission" date="2022-10" db="EMBL/GenBank/DDBJ databases">
        <title>The complete genomes of actinobacterial strains from the NBC collection.</title>
        <authorList>
            <person name="Joergensen T.S."/>
            <person name="Alvarez Arevalo M."/>
            <person name="Sterndorff E.B."/>
            <person name="Faurdal D."/>
            <person name="Vuksanovic O."/>
            <person name="Mourched A.-S."/>
            <person name="Charusanti P."/>
            <person name="Shaw S."/>
            <person name="Blin K."/>
            <person name="Weber T."/>
        </authorList>
    </citation>
    <scope>NUCLEOTIDE SEQUENCE [LARGE SCALE GENOMIC DNA]</scope>
    <source>
        <strain evidence="3 4">NBC_00319</strain>
    </source>
</reference>
<organism evidence="3 4">
    <name type="scientific">Williamsia herbipolensis</name>
    <dbReference type="NCBI Taxonomy" id="1603258"/>
    <lineage>
        <taxon>Bacteria</taxon>
        <taxon>Bacillati</taxon>
        <taxon>Actinomycetota</taxon>
        <taxon>Actinomycetes</taxon>
        <taxon>Mycobacteriales</taxon>
        <taxon>Nocardiaceae</taxon>
        <taxon>Williamsia</taxon>
    </lineage>
</organism>
<feature type="domain" description="RelA/SpoT" evidence="2">
    <location>
        <begin position="42"/>
        <end position="161"/>
    </location>
</feature>
<dbReference type="Gene3D" id="3.30.460.10">
    <property type="entry name" value="Beta Polymerase, domain 2"/>
    <property type="match status" value="1"/>
</dbReference>
<evidence type="ECO:0000259" key="2">
    <source>
        <dbReference type="SMART" id="SM00954"/>
    </source>
</evidence>
<dbReference type="PANTHER" id="PTHR41773">
    <property type="entry name" value="GTP PYROPHOSPHATASE-RELATED"/>
    <property type="match status" value="1"/>
</dbReference>
<feature type="compositionally biased region" description="Basic and acidic residues" evidence="1">
    <location>
        <begin position="291"/>
        <end position="303"/>
    </location>
</feature>
<dbReference type="EMBL" id="CP108021">
    <property type="protein sequence ID" value="WUM19590.1"/>
    <property type="molecule type" value="Genomic_DNA"/>
</dbReference>
<dbReference type="RefSeq" id="WP_328857068.1">
    <property type="nucleotide sequence ID" value="NZ_CP108021.1"/>
</dbReference>
<dbReference type="GO" id="GO:0015969">
    <property type="term" value="P:guanosine tetraphosphate metabolic process"/>
    <property type="evidence" value="ECO:0007669"/>
    <property type="project" value="InterPro"/>
</dbReference>
<evidence type="ECO:0000313" key="3">
    <source>
        <dbReference type="EMBL" id="WUM19590.1"/>
    </source>
</evidence>
<dbReference type="Pfam" id="PF04607">
    <property type="entry name" value="RelA_SpoT"/>
    <property type="match status" value="1"/>
</dbReference>
<evidence type="ECO:0000256" key="1">
    <source>
        <dbReference type="SAM" id="MobiDB-lite"/>
    </source>
</evidence>
<dbReference type="SUPFAM" id="SSF81301">
    <property type="entry name" value="Nucleotidyltransferase"/>
    <property type="match status" value="1"/>
</dbReference>
<proteinExistence type="predicted"/>
<dbReference type="PANTHER" id="PTHR41773:SF1">
    <property type="entry name" value="RELA_SPOT DOMAIN-CONTAINING PROTEIN"/>
    <property type="match status" value="1"/>
</dbReference>
<protein>
    <submittedName>
        <fullName evidence="3">GTP pyrophosphokinase family protein</fullName>
    </submittedName>
</protein>
<feature type="region of interest" description="Disordered" evidence="1">
    <location>
        <begin position="291"/>
        <end position="317"/>
    </location>
</feature>
<evidence type="ECO:0000313" key="4">
    <source>
        <dbReference type="Proteomes" id="UP001432128"/>
    </source>
</evidence>
<gene>
    <name evidence="3" type="ORF">OG579_18100</name>
</gene>
<dbReference type="Gene3D" id="1.10.287.860">
    <property type="entry name" value="Nucleotidyltransferase"/>
    <property type="match status" value="1"/>
</dbReference>
<dbReference type="KEGG" id="whr:OG579_18100"/>
<dbReference type="SMART" id="SM00954">
    <property type="entry name" value="RelA_SpoT"/>
    <property type="match status" value="1"/>
</dbReference>
<sequence length="317" mass="35300">MTSAIDRYLRDFGRFQAVTADMERAVTARLTESFIAVHAVQSRTKEPDSAAGKFARLDESGVPIFTDPLHEVTDLVGVRVITYLTSDIDRVEQALTSTFEVRQRVDKTSVTQSAGTFGYAGRHLILRADDELDFEVQIRTVLQHAWAEIEHGIRYKGSRAGQSAPIDRAFTLAAGLIELADAQFAEVDALHKRDLAHARATEEIEIGTLQEVLTSALPHINPARANAYEWLVTLLAANGIVVREDLDEFLATADVEAVIAAMDYKFAPTHVRLVDDLLLARFGDDHIERTAGMTSDRDREPKLRYRLGRLTPQHPPK</sequence>
<dbReference type="InterPro" id="IPR043519">
    <property type="entry name" value="NT_sf"/>
</dbReference>
<dbReference type="InterPro" id="IPR007685">
    <property type="entry name" value="RelA_SpoT"/>
</dbReference>
<keyword evidence="4" id="KW-1185">Reference proteome</keyword>